<gene>
    <name evidence="4" type="ORF">METZ01_LOCUS485009</name>
</gene>
<dbReference type="SUPFAM" id="SSF52540">
    <property type="entry name" value="P-loop containing nucleoside triphosphate hydrolases"/>
    <property type="match status" value="1"/>
</dbReference>
<evidence type="ECO:0000256" key="3">
    <source>
        <dbReference type="ARBA" id="ARBA00022777"/>
    </source>
</evidence>
<keyword evidence="2" id="KW-0547">Nucleotide-binding</keyword>
<evidence type="ECO:0000256" key="1">
    <source>
        <dbReference type="ARBA" id="ARBA00022679"/>
    </source>
</evidence>
<dbReference type="Pfam" id="PF00406">
    <property type="entry name" value="ADK"/>
    <property type="match status" value="1"/>
</dbReference>
<dbReference type="GO" id="GO:0006139">
    <property type="term" value="P:nucleobase-containing compound metabolic process"/>
    <property type="evidence" value="ECO:0007669"/>
    <property type="project" value="InterPro"/>
</dbReference>
<accession>A0A383CK76</accession>
<dbReference type="CDD" id="cd01428">
    <property type="entry name" value="ADK"/>
    <property type="match status" value="1"/>
</dbReference>
<proteinExistence type="predicted"/>
<dbReference type="PANTHER" id="PTHR23359">
    <property type="entry name" value="NUCLEOTIDE KINASE"/>
    <property type="match status" value="1"/>
</dbReference>
<reference evidence="4" key="1">
    <citation type="submission" date="2018-05" db="EMBL/GenBank/DDBJ databases">
        <authorList>
            <person name="Lanie J.A."/>
            <person name="Ng W.-L."/>
            <person name="Kazmierczak K.M."/>
            <person name="Andrzejewski T.M."/>
            <person name="Davidsen T.M."/>
            <person name="Wayne K.J."/>
            <person name="Tettelin H."/>
            <person name="Glass J.I."/>
            <person name="Rusch D."/>
            <person name="Podicherti R."/>
            <person name="Tsui H.-C.T."/>
            <person name="Winkler M.E."/>
        </authorList>
    </citation>
    <scope>NUCLEOTIDE SEQUENCE</scope>
</reference>
<dbReference type="InterPro" id="IPR027417">
    <property type="entry name" value="P-loop_NTPase"/>
</dbReference>
<dbReference type="PRINTS" id="PR00094">
    <property type="entry name" value="ADENYLTKNASE"/>
</dbReference>
<evidence type="ECO:0008006" key="5">
    <source>
        <dbReference type="Google" id="ProtNLM"/>
    </source>
</evidence>
<keyword evidence="1" id="KW-0808">Transferase</keyword>
<organism evidence="4">
    <name type="scientific">marine metagenome</name>
    <dbReference type="NCBI Taxonomy" id="408172"/>
    <lineage>
        <taxon>unclassified sequences</taxon>
        <taxon>metagenomes</taxon>
        <taxon>ecological metagenomes</taxon>
    </lineage>
</organism>
<dbReference type="AlphaFoldDB" id="A0A383CK76"/>
<dbReference type="EMBL" id="UINC01209226">
    <property type="protein sequence ID" value="SVE32155.1"/>
    <property type="molecule type" value="Genomic_DNA"/>
</dbReference>
<name>A0A383CK76_9ZZZZ</name>
<evidence type="ECO:0000313" key="4">
    <source>
        <dbReference type="EMBL" id="SVE32155.1"/>
    </source>
</evidence>
<dbReference type="GO" id="GO:0005524">
    <property type="term" value="F:ATP binding"/>
    <property type="evidence" value="ECO:0007669"/>
    <property type="project" value="InterPro"/>
</dbReference>
<dbReference type="InterPro" id="IPR000850">
    <property type="entry name" value="Adenylat/UMP-CMP_kin"/>
</dbReference>
<dbReference type="Gene3D" id="3.40.50.300">
    <property type="entry name" value="P-loop containing nucleotide triphosphate hydrolases"/>
    <property type="match status" value="1"/>
</dbReference>
<protein>
    <recommendedName>
        <fullName evidence="5">Adenylate kinase active site lid domain-containing protein</fullName>
    </recommendedName>
</protein>
<keyword evidence="3" id="KW-0418">Kinase</keyword>
<evidence type="ECO:0000256" key="2">
    <source>
        <dbReference type="ARBA" id="ARBA00022741"/>
    </source>
</evidence>
<feature type="non-terminal residue" evidence="4">
    <location>
        <position position="66"/>
    </location>
</feature>
<sequence length="66" mass="7150">MKLLLIGPPGAGKGTQAKYLVSQFSIPQISTGDMLRENIQSNTPLGEKAFEFMNSGKLVPDMIILN</sequence>
<dbReference type="GO" id="GO:0019205">
    <property type="term" value="F:nucleobase-containing compound kinase activity"/>
    <property type="evidence" value="ECO:0007669"/>
    <property type="project" value="InterPro"/>
</dbReference>